<dbReference type="PANTHER" id="PTHR10501">
    <property type="entry name" value="U1 SMALL NUCLEAR RIBONUCLEOPROTEIN A/U2 SMALL NUCLEAR RIBONUCLEOPROTEIN B"/>
    <property type="match status" value="1"/>
</dbReference>
<evidence type="ECO:0000259" key="12">
    <source>
        <dbReference type="PROSITE" id="PS50102"/>
    </source>
</evidence>
<feature type="compositionally biased region" description="Pro residues" evidence="11">
    <location>
        <begin position="33"/>
        <end position="73"/>
    </location>
</feature>
<feature type="compositionally biased region" description="Low complexity" evidence="11">
    <location>
        <begin position="74"/>
        <end position="85"/>
    </location>
</feature>
<feature type="region of interest" description="Disordered" evidence="11">
    <location>
        <begin position="1"/>
        <end position="85"/>
    </location>
</feature>
<evidence type="ECO:0000256" key="7">
    <source>
        <dbReference type="ARBA" id="ARBA00023187"/>
    </source>
</evidence>
<dbReference type="InterPro" id="IPR035979">
    <property type="entry name" value="RBD_domain_sf"/>
</dbReference>
<dbReference type="InParanoid" id="A9VCS6"/>
<dbReference type="GO" id="GO:0005685">
    <property type="term" value="C:U1 snRNP"/>
    <property type="evidence" value="ECO:0000318"/>
    <property type="project" value="GO_Central"/>
</dbReference>
<dbReference type="FunCoup" id="A9VCS6">
    <property type="interactions" value="1322"/>
</dbReference>
<dbReference type="InterPro" id="IPR012677">
    <property type="entry name" value="Nucleotide-bd_a/b_plait_sf"/>
</dbReference>
<evidence type="ECO:0000256" key="3">
    <source>
        <dbReference type="ARBA" id="ARBA00022664"/>
    </source>
</evidence>
<dbReference type="SUPFAM" id="SSF54928">
    <property type="entry name" value="RNA-binding domain, RBD"/>
    <property type="match status" value="1"/>
</dbReference>
<dbReference type="GO" id="GO:0000398">
    <property type="term" value="P:mRNA splicing, via spliceosome"/>
    <property type="evidence" value="ECO:0000318"/>
    <property type="project" value="GO_Central"/>
</dbReference>
<comment type="similarity">
    <text evidence="2">Belongs to the RRM U1 A/B'' family.</text>
</comment>
<evidence type="ECO:0000256" key="4">
    <source>
        <dbReference type="ARBA" id="ARBA00022728"/>
    </source>
</evidence>
<evidence type="ECO:0000256" key="1">
    <source>
        <dbReference type="ARBA" id="ARBA00004123"/>
    </source>
</evidence>
<reference evidence="13 14" key="1">
    <citation type="journal article" date="2008" name="Nature">
        <title>The genome of the choanoflagellate Monosiga brevicollis and the origin of metazoans.</title>
        <authorList>
            <consortium name="JGI Sequencing"/>
            <person name="King N."/>
            <person name="Westbrook M.J."/>
            <person name="Young S.L."/>
            <person name="Kuo A."/>
            <person name="Abedin M."/>
            <person name="Chapman J."/>
            <person name="Fairclough S."/>
            <person name="Hellsten U."/>
            <person name="Isogai Y."/>
            <person name="Letunic I."/>
            <person name="Marr M."/>
            <person name="Pincus D."/>
            <person name="Putnam N."/>
            <person name="Rokas A."/>
            <person name="Wright K.J."/>
            <person name="Zuzow R."/>
            <person name="Dirks W."/>
            <person name="Good M."/>
            <person name="Goodstein D."/>
            <person name="Lemons D."/>
            <person name="Li W."/>
            <person name="Lyons J.B."/>
            <person name="Morris A."/>
            <person name="Nichols S."/>
            <person name="Richter D.J."/>
            <person name="Salamov A."/>
            <person name="Bork P."/>
            <person name="Lim W.A."/>
            <person name="Manning G."/>
            <person name="Miller W.T."/>
            <person name="McGinnis W."/>
            <person name="Shapiro H."/>
            <person name="Tjian R."/>
            <person name="Grigoriev I.V."/>
            <person name="Rokhsar D."/>
        </authorList>
    </citation>
    <scope>NUCLEOTIDE SEQUENCE [LARGE SCALE GENOMIC DNA]</scope>
    <source>
        <strain evidence="14">MX1 / ATCC 50154</strain>
    </source>
</reference>
<proteinExistence type="inferred from homology"/>
<dbReference type="CDD" id="cd12247">
    <property type="entry name" value="RRM2_U1A_like"/>
    <property type="match status" value="1"/>
</dbReference>
<evidence type="ECO:0000256" key="2">
    <source>
        <dbReference type="ARBA" id="ARBA00007243"/>
    </source>
</evidence>
<dbReference type="PROSITE" id="PS50102">
    <property type="entry name" value="RRM"/>
    <property type="match status" value="2"/>
</dbReference>
<feature type="domain" description="RRM" evidence="12">
    <location>
        <begin position="97"/>
        <end position="176"/>
    </location>
</feature>
<dbReference type="KEGG" id="mbr:MONBRDRAFT_39189"/>
<accession>A9VCS6</accession>
<dbReference type="Pfam" id="PF00076">
    <property type="entry name" value="RRM_1"/>
    <property type="match status" value="2"/>
</dbReference>
<keyword evidence="6 10" id="KW-0694">RNA-binding</keyword>
<evidence type="ECO:0000256" key="11">
    <source>
        <dbReference type="SAM" id="MobiDB-lite"/>
    </source>
</evidence>
<dbReference type="EMBL" id="CH991583">
    <property type="protein sequence ID" value="EDQ84646.1"/>
    <property type="molecule type" value="Genomic_DNA"/>
</dbReference>
<feature type="compositionally biased region" description="Low complexity" evidence="11">
    <location>
        <begin position="20"/>
        <end position="32"/>
    </location>
</feature>
<dbReference type="Gene3D" id="3.30.70.330">
    <property type="match status" value="2"/>
</dbReference>
<feature type="compositionally biased region" description="Low complexity" evidence="11">
    <location>
        <begin position="1"/>
        <end position="10"/>
    </location>
</feature>
<evidence type="ECO:0000313" key="14">
    <source>
        <dbReference type="Proteomes" id="UP000001357"/>
    </source>
</evidence>
<keyword evidence="7" id="KW-0508">mRNA splicing</keyword>
<dbReference type="Proteomes" id="UP000001357">
    <property type="component" value="Unassembled WGS sequence"/>
</dbReference>
<dbReference type="FunFam" id="3.30.70.330:FF:000039">
    <property type="entry name" value="U1 small nuclear ribonucleoprotein A"/>
    <property type="match status" value="1"/>
</dbReference>
<evidence type="ECO:0000256" key="10">
    <source>
        <dbReference type="PROSITE-ProRule" id="PRU00176"/>
    </source>
</evidence>
<protein>
    <recommendedName>
        <fullName evidence="12">RRM domain-containing protein</fullName>
    </recommendedName>
</protein>
<dbReference type="GO" id="GO:0030619">
    <property type="term" value="F:U1 snRNA binding"/>
    <property type="evidence" value="ECO:0000318"/>
    <property type="project" value="GO_Central"/>
</dbReference>
<keyword evidence="14" id="KW-1185">Reference proteome</keyword>
<evidence type="ECO:0000313" key="13">
    <source>
        <dbReference type="EMBL" id="EDQ84646.1"/>
    </source>
</evidence>
<dbReference type="STRING" id="81824.A9VCS6"/>
<evidence type="ECO:0000256" key="9">
    <source>
        <dbReference type="ARBA" id="ARBA00023274"/>
    </source>
</evidence>
<dbReference type="SMART" id="SM00360">
    <property type="entry name" value="RRM"/>
    <property type="match status" value="2"/>
</dbReference>
<evidence type="ECO:0000256" key="6">
    <source>
        <dbReference type="ARBA" id="ARBA00022884"/>
    </source>
</evidence>
<dbReference type="RefSeq" id="XP_001750550.1">
    <property type="nucleotide sequence ID" value="XM_001750498.1"/>
</dbReference>
<keyword evidence="5" id="KW-0677">Repeat</keyword>
<dbReference type="InterPro" id="IPR000504">
    <property type="entry name" value="RRM_dom"/>
</dbReference>
<comment type="subcellular location">
    <subcellularLocation>
        <location evidence="1">Nucleus</location>
    </subcellularLocation>
</comment>
<dbReference type="GeneID" id="5895799"/>
<name>A9VCS6_MONBE</name>
<feature type="domain" description="RRM" evidence="12">
    <location>
        <begin position="270"/>
        <end position="344"/>
    </location>
</feature>
<feature type="region of interest" description="Disordered" evidence="11">
    <location>
        <begin position="184"/>
        <end position="271"/>
    </location>
</feature>
<evidence type="ECO:0000256" key="5">
    <source>
        <dbReference type="ARBA" id="ARBA00022737"/>
    </source>
</evidence>
<gene>
    <name evidence="13" type="ORF">MONBRDRAFT_39189</name>
</gene>
<feature type="compositionally biased region" description="Pro residues" evidence="11">
    <location>
        <begin position="239"/>
        <end position="249"/>
    </location>
</feature>
<keyword evidence="3" id="KW-0507">mRNA processing</keyword>
<dbReference type="GO" id="GO:0005681">
    <property type="term" value="C:spliceosomal complex"/>
    <property type="evidence" value="ECO:0007669"/>
    <property type="project" value="UniProtKB-KW"/>
</dbReference>
<dbReference type="eggNOG" id="KOG4206">
    <property type="taxonomic scope" value="Eukaryota"/>
</dbReference>
<dbReference type="OMA" id="LHINYAL"/>
<evidence type="ECO:0000256" key="8">
    <source>
        <dbReference type="ARBA" id="ARBA00023242"/>
    </source>
</evidence>
<dbReference type="FunFam" id="3.30.70.330:FF:000029">
    <property type="entry name" value="U2 small nuclear ribonucleoprotein B"/>
    <property type="match status" value="1"/>
</dbReference>
<organism evidence="13 14">
    <name type="scientific">Monosiga brevicollis</name>
    <name type="common">Choanoflagellate</name>
    <dbReference type="NCBI Taxonomy" id="81824"/>
    <lineage>
        <taxon>Eukaryota</taxon>
        <taxon>Choanoflagellata</taxon>
        <taxon>Craspedida</taxon>
        <taxon>Salpingoecidae</taxon>
        <taxon>Monosiga</taxon>
    </lineage>
</organism>
<sequence>MAEVTAAPTDAAPPPPPAEAPQQNEQANNAAAPAPPMPHQPGPPMPPNMMQPPPHMMPPGPPPHMMPQPPFGPPAAEAGAPTEANAEPAVELEEPNQTLYINNLSERVKEDELKKALEAIFNQFGKILRVVAMSSFKRRGQAFVVFDSIEAAEKALNAMQSFPFCGKPMRINFAKTKSDIVAKNDGAFKPRVKAPLGPRPTPPGGGQAPYPGAGEYMQAPGSPGEPSSKRGRYESGEAAPPPPPGPPGQTAPSGHAPAAPPPNMAEDPSPILFLENLPSDRTQEMLTALFKEFPGFKEVRLVPIRPDIGFVEYENEVQASAALPALNGKEVTPGNKMRVSFSKKR</sequence>
<keyword evidence="8" id="KW-0539">Nucleus</keyword>
<keyword evidence="4" id="KW-0747">Spliceosome</keyword>
<dbReference type="AlphaFoldDB" id="A9VCS6"/>
<dbReference type="CDD" id="cd12246">
    <property type="entry name" value="RRM1_U1A_like"/>
    <property type="match status" value="1"/>
</dbReference>
<keyword evidence="9" id="KW-0687">Ribonucleoprotein</keyword>